<keyword evidence="1" id="KW-0240">DNA-directed RNA polymerase</keyword>
<evidence type="ECO:0000313" key="1">
    <source>
        <dbReference type="EMBL" id="KAB1273175.1"/>
    </source>
</evidence>
<name>A0A5N4DPZ8_CAMDR</name>
<comment type="caution">
    <text evidence="1">The sequence shown here is derived from an EMBL/GenBank/DDBJ whole genome shotgun (WGS) entry which is preliminary data.</text>
</comment>
<gene>
    <name evidence="1" type="ORF">Cadr_000011573</name>
</gene>
<keyword evidence="2" id="KW-1185">Reference proteome</keyword>
<organism evidence="1 2">
    <name type="scientific">Camelus dromedarius</name>
    <name type="common">Dromedary</name>
    <name type="synonym">Arabian camel</name>
    <dbReference type="NCBI Taxonomy" id="9838"/>
    <lineage>
        <taxon>Eukaryota</taxon>
        <taxon>Metazoa</taxon>
        <taxon>Chordata</taxon>
        <taxon>Craniata</taxon>
        <taxon>Vertebrata</taxon>
        <taxon>Euteleostomi</taxon>
        <taxon>Mammalia</taxon>
        <taxon>Eutheria</taxon>
        <taxon>Laurasiatheria</taxon>
        <taxon>Artiodactyla</taxon>
        <taxon>Tylopoda</taxon>
        <taxon>Camelidae</taxon>
        <taxon>Camelus</taxon>
    </lineage>
</organism>
<dbReference type="EMBL" id="JWIN03000009">
    <property type="protein sequence ID" value="KAB1273175.1"/>
    <property type="molecule type" value="Genomic_DNA"/>
</dbReference>
<reference evidence="1 2" key="1">
    <citation type="journal article" date="2019" name="Mol. Ecol. Resour.">
        <title>Improving Illumina assemblies with Hi-C and long reads: an example with the North African dromedary.</title>
        <authorList>
            <person name="Elbers J.P."/>
            <person name="Rogers M.F."/>
            <person name="Perelman P.L."/>
            <person name="Proskuryakova A.A."/>
            <person name="Serdyukova N.A."/>
            <person name="Johnson W.E."/>
            <person name="Horin P."/>
            <person name="Corander J."/>
            <person name="Murphy D."/>
            <person name="Burger P.A."/>
        </authorList>
    </citation>
    <scope>NUCLEOTIDE SEQUENCE [LARGE SCALE GENOMIC DNA]</scope>
    <source>
        <strain evidence="1">Drom800</strain>
        <tissue evidence="1">Blood</tissue>
    </source>
</reference>
<protein>
    <submittedName>
        <fullName evidence="1">DNA-directed RNA polymerase II subunit RPB9</fullName>
    </submittedName>
</protein>
<dbReference type="Proteomes" id="UP000299084">
    <property type="component" value="Unassembled WGS sequence"/>
</dbReference>
<accession>A0A5N4DPZ8</accession>
<sequence>MLLARLCNNMLYPKEDRRTAFYSTRELTKSSLTCPRTPRLPRTEDQPCQKCGHKEACSSSHKCPGRGRHALVLVCTAPHCGHRWTE</sequence>
<dbReference type="Gene3D" id="2.20.25.10">
    <property type="match status" value="1"/>
</dbReference>
<dbReference type="GO" id="GO:0000428">
    <property type="term" value="C:DNA-directed RNA polymerase complex"/>
    <property type="evidence" value="ECO:0007669"/>
    <property type="project" value="UniProtKB-KW"/>
</dbReference>
<dbReference type="AlphaFoldDB" id="A0A5N4DPZ8"/>
<keyword evidence="1" id="KW-0804">Transcription</keyword>
<evidence type="ECO:0000313" key="2">
    <source>
        <dbReference type="Proteomes" id="UP000299084"/>
    </source>
</evidence>
<proteinExistence type="predicted"/>